<dbReference type="PROSITE" id="PS51257">
    <property type="entry name" value="PROKAR_LIPOPROTEIN"/>
    <property type="match status" value="1"/>
</dbReference>
<evidence type="ECO:0000256" key="8">
    <source>
        <dbReference type="ARBA" id="ARBA00023136"/>
    </source>
</evidence>
<dbReference type="Pfam" id="PF00528">
    <property type="entry name" value="BPD_transp_1"/>
    <property type="match status" value="1"/>
</dbReference>
<dbReference type="AlphaFoldDB" id="A0A848CKA5"/>
<comment type="function">
    <text evidence="10">Part of the binding-protein-dependent transport system for phosphate; probably responsible for the translocation of the substrate across the membrane.</text>
</comment>
<evidence type="ECO:0000259" key="11">
    <source>
        <dbReference type="PROSITE" id="PS50928"/>
    </source>
</evidence>
<dbReference type="GO" id="GO:0006817">
    <property type="term" value="P:phosphate ion transport"/>
    <property type="evidence" value="ECO:0007669"/>
    <property type="project" value="UniProtKB-KW"/>
</dbReference>
<dbReference type="InterPro" id="IPR051124">
    <property type="entry name" value="Phosphate_Transport_Permease"/>
</dbReference>
<feature type="transmembrane region" description="Helical" evidence="9">
    <location>
        <begin position="268"/>
        <end position="290"/>
    </location>
</feature>
<dbReference type="SUPFAM" id="SSF161098">
    <property type="entry name" value="MetI-like"/>
    <property type="match status" value="1"/>
</dbReference>
<keyword evidence="5 10" id="KW-0592">Phosphate transport</keyword>
<comment type="caution">
    <text evidence="12">The sequence shown here is derived from an EMBL/GenBank/DDBJ whole genome shotgun (WGS) entry which is preliminary data.</text>
</comment>
<gene>
    <name evidence="12" type="primary">pstC</name>
    <name evidence="12" type="ORF">HF855_03320</name>
</gene>
<evidence type="ECO:0000256" key="2">
    <source>
        <dbReference type="ARBA" id="ARBA00007069"/>
    </source>
</evidence>
<comment type="subcellular location">
    <subcellularLocation>
        <location evidence="1 9">Cell membrane</location>
        <topology evidence="1 9">Multi-pass membrane protein</topology>
    </subcellularLocation>
</comment>
<keyword evidence="3 9" id="KW-0813">Transport</keyword>
<evidence type="ECO:0000256" key="1">
    <source>
        <dbReference type="ARBA" id="ARBA00004651"/>
    </source>
</evidence>
<dbReference type="InterPro" id="IPR011864">
    <property type="entry name" value="Phosphate_PstC"/>
</dbReference>
<keyword evidence="8 9" id="KW-0472">Membrane</keyword>
<dbReference type="GO" id="GO:0005886">
    <property type="term" value="C:plasma membrane"/>
    <property type="evidence" value="ECO:0007669"/>
    <property type="project" value="UniProtKB-SubCell"/>
</dbReference>
<reference evidence="12 13" key="1">
    <citation type="submission" date="2020-04" db="EMBL/GenBank/DDBJ databases">
        <authorList>
            <person name="Hitch T.C.A."/>
            <person name="Wylensek D."/>
            <person name="Clavel T."/>
        </authorList>
    </citation>
    <scope>NUCLEOTIDE SEQUENCE [LARGE SCALE GENOMIC DNA]</scope>
    <source>
        <strain evidence="12 13">BSM-383-APC-5F</strain>
    </source>
</reference>
<evidence type="ECO:0000256" key="9">
    <source>
        <dbReference type="RuleBase" id="RU363032"/>
    </source>
</evidence>
<keyword evidence="4 10" id="KW-1003">Cell membrane</keyword>
<organism evidence="12 13">
    <name type="scientific">Dorea formicigenerans</name>
    <dbReference type="NCBI Taxonomy" id="39486"/>
    <lineage>
        <taxon>Bacteria</taxon>
        <taxon>Bacillati</taxon>
        <taxon>Bacillota</taxon>
        <taxon>Clostridia</taxon>
        <taxon>Lachnospirales</taxon>
        <taxon>Lachnospiraceae</taxon>
        <taxon>Dorea</taxon>
    </lineage>
</organism>
<feature type="transmembrane region" description="Helical" evidence="9">
    <location>
        <begin position="211"/>
        <end position="233"/>
    </location>
</feature>
<proteinExistence type="inferred from homology"/>
<feature type="transmembrane region" description="Helical" evidence="9">
    <location>
        <begin position="64"/>
        <end position="97"/>
    </location>
</feature>
<comment type="caution">
    <text evidence="10">Lacks conserved residue(s) required for the propagation of feature annotation.</text>
</comment>
<dbReference type="InterPro" id="IPR035906">
    <property type="entry name" value="MetI-like_sf"/>
</dbReference>
<keyword evidence="7 9" id="KW-1133">Transmembrane helix</keyword>
<accession>A0A848CKA5</accession>
<sequence length="297" mass="31394">MKSKAWTEKFMQGVFLIAACASVLAVALICIFLFANGVPAMKEIGFGRFLSGVIWRPNNDIYGILPMIVGSLYVTAGAIIIGVPIGILTAVFMAFYCPKRIYRPLKAATELLAGIPSVVYGFFGLVVLVPAIRTFGKSLHHAGLIRSAGNGSSILTASLLLGMMILPTIIGLTESSLHAVPTQYYEGAVALGATHERAIFRVVIPAAKSGVIAALVLGVGRAIGETMAVIMVAGNQARMPGSIFKGVRTLTANIVIEMGYAAGLHREALIATGVVLFVFILIINFCVALLNRGNSRE</sequence>
<dbReference type="EMBL" id="JABAFX010000005">
    <property type="protein sequence ID" value="NME56480.1"/>
    <property type="molecule type" value="Genomic_DNA"/>
</dbReference>
<evidence type="ECO:0000313" key="12">
    <source>
        <dbReference type="EMBL" id="NME56480.1"/>
    </source>
</evidence>
<dbReference type="InterPro" id="IPR000515">
    <property type="entry name" value="MetI-like"/>
</dbReference>
<dbReference type="Proteomes" id="UP000580130">
    <property type="component" value="Unassembled WGS sequence"/>
</dbReference>
<dbReference type="Gene3D" id="1.10.3720.10">
    <property type="entry name" value="MetI-like"/>
    <property type="match status" value="1"/>
</dbReference>
<comment type="similarity">
    <text evidence="2 10">Belongs to the binding-protein-dependent transport system permease family. CysTW subfamily.</text>
</comment>
<evidence type="ECO:0000256" key="4">
    <source>
        <dbReference type="ARBA" id="ARBA00022475"/>
    </source>
</evidence>
<dbReference type="PANTHER" id="PTHR30425">
    <property type="entry name" value="PHOSPHATE TRANSPORT SYSTEM PERMEASE PROTEIN PST"/>
    <property type="match status" value="1"/>
</dbReference>
<dbReference type="NCBIfam" id="TIGR02138">
    <property type="entry name" value="phosphate_pstC"/>
    <property type="match status" value="1"/>
</dbReference>
<evidence type="ECO:0000256" key="5">
    <source>
        <dbReference type="ARBA" id="ARBA00022592"/>
    </source>
</evidence>
<dbReference type="PROSITE" id="PS50928">
    <property type="entry name" value="ABC_TM1"/>
    <property type="match status" value="1"/>
</dbReference>
<evidence type="ECO:0000256" key="6">
    <source>
        <dbReference type="ARBA" id="ARBA00022692"/>
    </source>
</evidence>
<evidence type="ECO:0000256" key="7">
    <source>
        <dbReference type="ARBA" id="ARBA00022989"/>
    </source>
</evidence>
<dbReference type="PANTHER" id="PTHR30425:SF1">
    <property type="entry name" value="PHOSPHATE TRANSPORT SYSTEM PERMEASE PROTEIN PSTC"/>
    <property type="match status" value="1"/>
</dbReference>
<evidence type="ECO:0000313" key="13">
    <source>
        <dbReference type="Proteomes" id="UP000580130"/>
    </source>
</evidence>
<dbReference type="RefSeq" id="WP_168933200.1">
    <property type="nucleotide sequence ID" value="NZ_AP031430.1"/>
</dbReference>
<evidence type="ECO:0000256" key="3">
    <source>
        <dbReference type="ARBA" id="ARBA00022448"/>
    </source>
</evidence>
<name>A0A848CKA5_9FIRM</name>
<dbReference type="CDD" id="cd06261">
    <property type="entry name" value="TM_PBP2"/>
    <property type="match status" value="1"/>
</dbReference>
<feature type="domain" description="ABC transmembrane type-1" evidence="11">
    <location>
        <begin position="68"/>
        <end position="287"/>
    </location>
</feature>
<protein>
    <recommendedName>
        <fullName evidence="10">Phosphate transport system permease protein</fullName>
    </recommendedName>
</protein>
<feature type="transmembrane region" description="Helical" evidence="9">
    <location>
        <begin position="152"/>
        <end position="172"/>
    </location>
</feature>
<evidence type="ECO:0000256" key="10">
    <source>
        <dbReference type="RuleBase" id="RU363054"/>
    </source>
</evidence>
<keyword evidence="6 9" id="KW-0812">Transmembrane</keyword>
<dbReference type="GO" id="GO:0005315">
    <property type="term" value="F:phosphate transmembrane transporter activity"/>
    <property type="evidence" value="ECO:0007669"/>
    <property type="project" value="InterPro"/>
</dbReference>
<feature type="transmembrane region" description="Helical" evidence="9">
    <location>
        <begin position="109"/>
        <end position="132"/>
    </location>
</feature>